<organism evidence="5 6">
    <name type="scientific">Peteryoungia ipomoeae</name>
    <dbReference type="NCBI Taxonomy" id="1210932"/>
    <lineage>
        <taxon>Bacteria</taxon>
        <taxon>Pseudomonadati</taxon>
        <taxon>Pseudomonadota</taxon>
        <taxon>Alphaproteobacteria</taxon>
        <taxon>Hyphomicrobiales</taxon>
        <taxon>Rhizobiaceae</taxon>
        <taxon>Peteryoungia</taxon>
    </lineage>
</organism>
<dbReference type="PRINTS" id="PR00149">
    <property type="entry name" value="FUMRATELYASE"/>
</dbReference>
<gene>
    <name evidence="5" type="ORF">FAA97_18725</name>
</gene>
<dbReference type="NCBIfam" id="TIGR02426">
    <property type="entry name" value="protocat_pcaB"/>
    <property type="match status" value="1"/>
</dbReference>
<dbReference type="SUPFAM" id="SSF48557">
    <property type="entry name" value="L-aspartase-like"/>
    <property type="match status" value="1"/>
</dbReference>
<dbReference type="OrthoDB" id="9768878at2"/>
<keyword evidence="6" id="KW-1185">Reference proteome</keyword>
<comment type="similarity">
    <text evidence="1">Belongs to the class-II fumarase/aspartase family.</text>
</comment>
<dbReference type="InterPro" id="IPR012789">
    <property type="entry name" value="Protocat_PcaB-like"/>
</dbReference>
<evidence type="ECO:0000256" key="3">
    <source>
        <dbReference type="SAM" id="Coils"/>
    </source>
</evidence>
<dbReference type="Pfam" id="PF00206">
    <property type="entry name" value="Lyase_1"/>
    <property type="match status" value="1"/>
</dbReference>
<dbReference type="InterPro" id="IPR000362">
    <property type="entry name" value="Fumarate_lyase_fam"/>
</dbReference>
<dbReference type="NCBIfam" id="NF004631">
    <property type="entry name" value="PRK05975.1"/>
    <property type="match status" value="1"/>
</dbReference>
<keyword evidence="3" id="KW-0175">Coiled coil</keyword>
<dbReference type="PANTHER" id="PTHR43172:SF2">
    <property type="entry name" value="ADENYLOSUCCINATE LYASE C-TERMINAL DOMAIN-CONTAINING PROTEIN"/>
    <property type="match status" value="1"/>
</dbReference>
<dbReference type="GO" id="GO:0019619">
    <property type="term" value="P:3,4-dihydroxybenzoate catabolic process"/>
    <property type="evidence" value="ECO:0007669"/>
    <property type="project" value="InterPro"/>
</dbReference>
<evidence type="ECO:0000256" key="1">
    <source>
        <dbReference type="ARBA" id="ARBA00034772"/>
    </source>
</evidence>
<evidence type="ECO:0000313" key="6">
    <source>
        <dbReference type="Proteomes" id="UP000308828"/>
    </source>
</evidence>
<protein>
    <recommendedName>
        <fullName evidence="2">3-carboxy-cis,cis-muconate cycloisomerase</fullName>
        <ecNumber evidence="2">5.5.1.2</ecNumber>
    </recommendedName>
</protein>
<feature type="coiled-coil region" evidence="3">
    <location>
        <begin position="116"/>
        <end position="150"/>
    </location>
</feature>
<proteinExistence type="inferred from homology"/>
<comment type="caution">
    <text evidence="5">The sequence shown here is derived from an EMBL/GenBank/DDBJ whole genome shotgun (WGS) entry which is preliminary data.</text>
</comment>
<evidence type="ECO:0000256" key="2">
    <source>
        <dbReference type="NCBIfam" id="TIGR02426"/>
    </source>
</evidence>
<dbReference type="AlphaFoldDB" id="A0A4S8NV37"/>
<dbReference type="GO" id="GO:0047472">
    <property type="term" value="F:3-carboxy-cis,cis-muconate cycloisomerase activity"/>
    <property type="evidence" value="ECO:0007669"/>
    <property type="project" value="UniProtKB-UniRule"/>
</dbReference>
<name>A0A4S8NV37_9HYPH</name>
<dbReference type="InterPro" id="IPR008948">
    <property type="entry name" value="L-Aspartase-like"/>
</dbReference>
<dbReference type="EC" id="5.5.1.2" evidence="2"/>
<dbReference type="EMBL" id="STGV01000007">
    <property type="protein sequence ID" value="THV20631.1"/>
    <property type="molecule type" value="Genomic_DNA"/>
</dbReference>
<reference evidence="5 6" key="1">
    <citation type="submission" date="2019-04" db="EMBL/GenBank/DDBJ databases">
        <title>Genome sequence of strain shin9-1.</title>
        <authorList>
            <person name="Gao J."/>
            <person name="Sun J."/>
        </authorList>
    </citation>
    <scope>NUCLEOTIDE SEQUENCE [LARGE SCALE GENOMIC DNA]</scope>
    <source>
        <strain evidence="6">shin9-1</strain>
    </source>
</reference>
<feature type="domain" description="Fumarate lyase N-terminal" evidence="4">
    <location>
        <begin position="36"/>
        <end position="289"/>
    </location>
</feature>
<dbReference type="RefSeq" id="WP_136600092.1">
    <property type="nucleotide sequence ID" value="NZ_STGV01000007.1"/>
</dbReference>
<dbReference type="PANTHER" id="PTHR43172">
    <property type="entry name" value="ADENYLOSUCCINATE LYASE"/>
    <property type="match status" value="1"/>
</dbReference>
<evidence type="ECO:0000313" key="5">
    <source>
        <dbReference type="EMBL" id="THV20631.1"/>
    </source>
</evidence>
<accession>A0A4S8NV37</accession>
<evidence type="ECO:0000259" key="4">
    <source>
        <dbReference type="Pfam" id="PF00206"/>
    </source>
</evidence>
<dbReference type="InterPro" id="IPR022761">
    <property type="entry name" value="Fumarate_lyase_N"/>
</dbReference>
<dbReference type="Proteomes" id="UP000308828">
    <property type="component" value="Unassembled WGS sequence"/>
</dbReference>
<keyword evidence="5" id="KW-0413">Isomerase</keyword>
<dbReference type="Gene3D" id="1.20.200.10">
    <property type="entry name" value="Fumarase/aspartase (Central domain)"/>
    <property type="match status" value="1"/>
</dbReference>
<sequence>MTASVFDHPFLSGLLGDPETAALFSAQADLAAMLRIEVALADVQAACGLVPKASAETIAGLAETFVPDMHMLAVATARDGVVIPELVRQWRAALGEAGKDLHFGATSQDVIDTSLMLRLQSLCQLLTGRLERLEANLGQLNQKFGAARLMGHTRMQAAIEISVADRIVAWQAPLAELQGRLAHWQSAGLPLQFGGAAGTLDKLGDQGAIVRSQLAQRLGLADRPQWHAQRAIIADVGNTLSLVSGSLGKIGQDLALMAQSGTAIIGGGGASSAMPHKRNPVKAEILVTLARFNAVQVAGLHQSLVHEQERSGAAWTLEWLLLPQMAIAAGAATRIALDLLASIEALGQAD</sequence>